<dbReference type="AlphaFoldDB" id="A0A0U0ZNK9"/>
<organism evidence="1 2">
    <name type="scientific">Mycobacteroides abscessus</name>
    <dbReference type="NCBI Taxonomy" id="36809"/>
    <lineage>
        <taxon>Bacteria</taxon>
        <taxon>Bacillati</taxon>
        <taxon>Actinomycetota</taxon>
        <taxon>Actinomycetes</taxon>
        <taxon>Mycobacteriales</taxon>
        <taxon>Mycobacteriaceae</taxon>
        <taxon>Mycobacteroides</taxon>
    </lineage>
</organism>
<dbReference type="Proteomes" id="UP000045782">
    <property type="component" value="Unassembled WGS sequence"/>
</dbReference>
<evidence type="ECO:0008006" key="3">
    <source>
        <dbReference type="Google" id="ProtNLM"/>
    </source>
</evidence>
<sequence>MSRTAIIIVVGIVAALAFLAVGAIVKKVGIQSAVTHFLVAWAGVAVFNMGVGVFEAGYGVAEELPVLLAVFGVPAAVAGIAWWGARRFAPS</sequence>
<dbReference type="RefSeq" id="WP_016893492.1">
    <property type="nucleotide sequence ID" value="NZ_CSWP01000006.1"/>
</dbReference>
<evidence type="ECO:0000313" key="1">
    <source>
        <dbReference type="EMBL" id="CPV59658.1"/>
    </source>
</evidence>
<evidence type="ECO:0000313" key="2">
    <source>
        <dbReference type="Proteomes" id="UP000045782"/>
    </source>
</evidence>
<proteinExistence type="predicted"/>
<reference evidence="1 2" key="1">
    <citation type="submission" date="2015-03" db="EMBL/GenBank/DDBJ databases">
        <authorList>
            <person name="Murphy D."/>
        </authorList>
    </citation>
    <scope>NUCLEOTIDE SEQUENCE [LARGE SCALE GENOMIC DNA]</scope>
    <source>
        <strain evidence="1 2">PAP088</strain>
    </source>
</reference>
<protein>
    <recommendedName>
        <fullName evidence="3">Integral membrane protein</fullName>
    </recommendedName>
</protein>
<gene>
    <name evidence="1" type="ORF">ERS075579_03135</name>
</gene>
<name>A0A0U0ZNK9_9MYCO</name>
<dbReference type="EMBL" id="CSWP01000006">
    <property type="protein sequence ID" value="CPV59658.1"/>
    <property type="molecule type" value="Genomic_DNA"/>
</dbReference>
<accession>A0A0U0ZNK9</accession>